<accession>A0ABW0NPZ8</accession>
<sequence length="219" mass="22862">MNDRKGLDDSGRPIVAELGRAETPQETADRKAAATVAHRSNQTVLNLVIALAASLLVVFVIVVVVVRPDQAGAPKAVDYAAVARDAQPSVSTPLLVPTLPKGWSANRAELVDAASSSDGIASWQIGLLTPSTQYIGLVQGLDANASWIASQLHDKKATGQTSFDGSRWQVYDHRADSNPGNLAYALVTTVGASTVVLAGTASDSEFATLATEITKELNG</sequence>
<comment type="caution">
    <text evidence="3">The sequence shown here is derived from an EMBL/GenBank/DDBJ whole genome shotgun (WGS) entry which is preliminary data.</text>
</comment>
<dbReference type="EMBL" id="JBHSMG010000001">
    <property type="protein sequence ID" value="MFC5500964.1"/>
    <property type="molecule type" value="Genomic_DNA"/>
</dbReference>
<name>A0ABW0NPZ8_9MICO</name>
<dbReference type="Pfam" id="PF14030">
    <property type="entry name" value="DUF4245"/>
    <property type="match status" value="1"/>
</dbReference>
<evidence type="ECO:0000313" key="4">
    <source>
        <dbReference type="Proteomes" id="UP001596039"/>
    </source>
</evidence>
<dbReference type="RefSeq" id="WP_386738572.1">
    <property type="nucleotide sequence ID" value="NZ_JBHSMG010000001.1"/>
</dbReference>
<evidence type="ECO:0000256" key="1">
    <source>
        <dbReference type="SAM" id="MobiDB-lite"/>
    </source>
</evidence>
<keyword evidence="2" id="KW-1133">Transmembrane helix</keyword>
<keyword evidence="2" id="KW-0472">Membrane</keyword>
<protein>
    <submittedName>
        <fullName evidence="3">DUF4245 domain-containing protein</fullName>
    </submittedName>
</protein>
<proteinExistence type="predicted"/>
<organism evidence="3 4">
    <name type="scientific">Lysinimonas soli</name>
    <dbReference type="NCBI Taxonomy" id="1074233"/>
    <lineage>
        <taxon>Bacteria</taxon>
        <taxon>Bacillati</taxon>
        <taxon>Actinomycetota</taxon>
        <taxon>Actinomycetes</taxon>
        <taxon>Micrococcales</taxon>
        <taxon>Microbacteriaceae</taxon>
        <taxon>Lysinimonas</taxon>
    </lineage>
</organism>
<keyword evidence="2" id="KW-0812">Transmembrane</keyword>
<dbReference type="Proteomes" id="UP001596039">
    <property type="component" value="Unassembled WGS sequence"/>
</dbReference>
<gene>
    <name evidence="3" type="ORF">ACFPJ4_01780</name>
</gene>
<reference evidence="4" key="1">
    <citation type="journal article" date="2019" name="Int. J. Syst. Evol. Microbiol.">
        <title>The Global Catalogue of Microorganisms (GCM) 10K type strain sequencing project: providing services to taxonomists for standard genome sequencing and annotation.</title>
        <authorList>
            <consortium name="The Broad Institute Genomics Platform"/>
            <consortium name="The Broad Institute Genome Sequencing Center for Infectious Disease"/>
            <person name="Wu L."/>
            <person name="Ma J."/>
        </authorList>
    </citation>
    <scope>NUCLEOTIDE SEQUENCE [LARGE SCALE GENOMIC DNA]</scope>
    <source>
        <strain evidence="4">CGMCC 4.6997</strain>
    </source>
</reference>
<keyword evidence="4" id="KW-1185">Reference proteome</keyword>
<evidence type="ECO:0000313" key="3">
    <source>
        <dbReference type="EMBL" id="MFC5500964.1"/>
    </source>
</evidence>
<evidence type="ECO:0000256" key="2">
    <source>
        <dbReference type="SAM" id="Phobius"/>
    </source>
</evidence>
<feature type="region of interest" description="Disordered" evidence="1">
    <location>
        <begin position="1"/>
        <end position="27"/>
    </location>
</feature>
<dbReference type="InterPro" id="IPR025339">
    <property type="entry name" value="DUF4245"/>
</dbReference>
<feature type="transmembrane region" description="Helical" evidence="2">
    <location>
        <begin position="44"/>
        <end position="66"/>
    </location>
</feature>
<feature type="compositionally biased region" description="Basic and acidic residues" evidence="1">
    <location>
        <begin position="1"/>
        <end position="11"/>
    </location>
</feature>